<dbReference type="EMBL" id="ML975288">
    <property type="protein sequence ID" value="KAF1835343.1"/>
    <property type="molecule type" value="Genomic_DNA"/>
</dbReference>
<proteinExistence type="predicted"/>
<sequence>MGFFKRFRRQKSPKKSESRTRNDLYAPAAYDYHGPDQTQRLPDKVLRRIFEQVCPHSADETLDGSENSGNDGCMSCDMRDLAHCALVKRQWYGVAAGLLYNSIRIDAVHYCELEEVYADQRRKSRNGDEVDAPSARLQQLCQSVRDNQYLGQRVRFIKLPYMTREACKADLARTVSGCPNLEFIDLPDGFYNGDQSCQLLRQELQARCPHIRKMKYNEGGEQSLETLLHGYWQELLSIELNKIQIEPSILRQVFGMLPRLSELSVSGVSWLNDSTFHEAPGLPNFPALETLKLDKVRSVTADGLVQYLRNPMCSGRLRTLVLKDCSGVPVSSLHVVLQAASNLRTLEYIATVSASFPLDPVRPMTSYTLRKLNFEVISSSSNQVYPPGASYYQYLAKSLLTNCLPALRQLYVRDPDFPEILTLAPPVRPFSEAPPPVFNQPLEVYSKGLDELEWIFTSIIPPEAQGRRASVSGGRPVSSYSAHKGLGPQWGGDARKSVVVPNGFGGFLAVPADNDARPRSAGNLTPNGNFGHGHSNSLGGREPSPGRASWMSHAGREKRASRADLWR</sequence>
<name>A0A6A5KP18_9PLEO</name>
<feature type="region of interest" description="Disordered" evidence="1">
    <location>
        <begin position="516"/>
        <end position="567"/>
    </location>
</feature>
<dbReference type="Proteomes" id="UP000800040">
    <property type="component" value="Unassembled WGS sequence"/>
</dbReference>
<dbReference type="InterPro" id="IPR032675">
    <property type="entry name" value="LRR_dom_sf"/>
</dbReference>
<feature type="compositionally biased region" description="Basic and acidic residues" evidence="1">
    <location>
        <begin position="554"/>
        <end position="567"/>
    </location>
</feature>
<evidence type="ECO:0000256" key="1">
    <source>
        <dbReference type="SAM" id="MobiDB-lite"/>
    </source>
</evidence>
<dbReference type="OrthoDB" id="5405297at2759"/>
<gene>
    <name evidence="2" type="ORF">BDW02DRAFT_496073</name>
</gene>
<evidence type="ECO:0000313" key="3">
    <source>
        <dbReference type="Proteomes" id="UP000800040"/>
    </source>
</evidence>
<evidence type="ECO:0000313" key="2">
    <source>
        <dbReference type="EMBL" id="KAF1835343.1"/>
    </source>
</evidence>
<protein>
    <submittedName>
        <fullName evidence="2">Uncharacterized protein</fullName>
    </submittedName>
</protein>
<organism evidence="2 3">
    <name type="scientific">Decorospora gaudefroyi</name>
    <dbReference type="NCBI Taxonomy" id="184978"/>
    <lineage>
        <taxon>Eukaryota</taxon>
        <taxon>Fungi</taxon>
        <taxon>Dikarya</taxon>
        <taxon>Ascomycota</taxon>
        <taxon>Pezizomycotina</taxon>
        <taxon>Dothideomycetes</taxon>
        <taxon>Pleosporomycetidae</taxon>
        <taxon>Pleosporales</taxon>
        <taxon>Pleosporineae</taxon>
        <taxon>Pleosporaceae</taxon>
        <taxon>Decorospora</taxon>
    </lineage>
</organism>
<dbReference type="SUPFAM" id="SSF52047">
    <property type="entry name" value="RNI-like"/>
    <property type="match status" value="1"/>
</dbReference>
<keyword evidence="3" id="KW-1185">Reference proteome</keyword>
<feature type="compositionally biased region" description="Basic residues" evidence="1">
    <location>
        <begin position="1"/>
        <end position="13"/>
    </location>
</feature>
<dbReference type="AlphaFoldDB" id="A0A6A5KP18"/>
<feature type="region of interest" description="Disordered" evidence="1">
    <location>
        <begin position="466"/>
        <end position="486"/>
    </location>
</feature>
<feature type="compositionally biased region" description="Polar residues" evidence="1">
    <location>
        <begin position="522"/>
        <end position="538"/>
    </location>
</feature>
<dbReference type="Gene3D" id="3.80.10.10">
    <property type="entry name" value="Ribonuclease Inhibitor"/>
    <property type="match status" value="2"/>
</dbReference>
<feature type="region of interest" description="Disordered" evidence="1">
    <location>
        <begin position="1"/>
        <end position="20"/>
    </location>
</feature>
<accession>A0A6A5KP18</accession>
<reference evidence="2" key="1">
    <citation type="submission" date="2020-01" db="EMBL/GenBank/DDBJ databases">
        <authorList>
            <consortium name="DOE Joint Genome Institute"/>
            <person name="Haridas S."/>
            <person name="Albert R."/>
            <person name="Binder M."/>
            <person name="Bloem J."/>
            <person name="Labutti K."/>
            <person name="Salamov A."/>
            <person name="Andreopoulos B."/>
            <person name="Baker S.E."/>
            <person name="Barry K."/>
            <person name="Bills G."/>
            <person name="Bluhm B.H."/>
            <person name="Cannon C."/>
            <person name="Castanera R."/>
            <person name="Culley D.E."/>
            <person name="Daum C."/>
            <person name="Ezra D."/>
            <person name="Gonzalez J.B."/>
            <person name="Henrissat B."/>
            <person name="Kuo A."/>
            <person name="Liang C."/>
            <person name="Lipzen A."/>
            <person name="Lutzoni F."/>
            <person name="Magnuson J."/>
            <person name="Mondo S."/>
            <person name="Nolan M."/>
            <person name="Ohm R."/>
            <person name="Pangilinan J."/>
            <person name="Park H.-J."/>
            <person name="Ramirez L."/>
            <person name="Alfaro M."/>
            <person name="Sun H."/>
            <person name="Tritt A."/>
            <person name="Yoshinaga Y."/>
            <person name="Zwiers L.-H."/>
            <person name="Turgeon B.G."/>
            <person name="Goodwin S.B."/>
            <person name="Spatafora J.W."/>
            <person name="Crous P.W."/>
            <person name="Grigoriev I.V."/>
        </authorList>
    </citation>
    <scope>NUCLEOTIDE SEQUENCE</scope>
    <source>
        <strain evidence="2">P77</strain>
    </source>
</reference>